<evidence type="ECO:0000256" key="3">
    <source>
        <dbReference type="RuleBase" id="RU003694"/>
    </source>
</evidence>
<dbReference type="KEGG" id="peo:AS203_11560"/>
<evidence type="ECO:0000256" key="1">
    <source>
        <dbReference type="ARBA" id="ARBA00008467"/>
    </source>
</evidence>
<dbReference type="PANTHER" id="PTHR11712">
    <property type="entry name" value="POLYKETIDE SYNTHASE-RELATED"/>
    <property type="match status" value="1"/>
</dbReference>
<evidence type="ECO:0000259" key="4">
    <source>
        <dbReference type="PROSITE" id="PS52004"/>
    </source>
</evidence>
<keyword evidence="2 3" id="KW-0808">Transferase</keyword>
<dbReference type="Proteomes" id="UP000056252">
    <property type="component" value="Chromosome"/>
</dbReference>
<dbReference type="Gene3D" id="3.40.47.10">
    <property type="match status" value="2"/>
</dbReference>
<dbReference type="STRING" id="76123.AS203_11560"/>
<dbReference type="InterPro" id="IPR014030">
    <property type="entry name" value="Ketoacyl_synth_N"/>
</dbReference>
<dbReference type="SMART" id="SM00825">
    <property type="entry name" value="PKS_KS"/>
    <property type="match status" value="1"/>
</dbReference>
<dbReference type="GO" id="GO:0004315">
    <property type="term" value="F:3-oxoacyl-[acyl-carrier-protein] synthase activity"/>
    <property type="evidence" value="ECO:0007669"/>
    <property type="project" value="TreeGrafter"/>
</dbReference>
<reference evidence="6" key="1">
    <citation type="submission" date="2015-11" db="EMBL/GenBank/DDBJ databases">
        <authorList>
            <person name="Holder M.E."/>
            <person name="Ajami N.J."/>
            <person name="Petrosino J.F."/>
        </authorList>
    </citation>
    <scope>NUCLEOTIDE SEQUENCE [LARGE SCALE GENOMIC DNA]</scope>
    <source>
        <strain evidence="6">F0113</strain>
    </source>
</reference>
<evidence type="ECO:0000313" key="5">
    <source>
        <dbReference type="EMBL" id="ALO49639.1"/>
    </source>
</evidence>
<evidence type="ECO:0000313" key="6">
    <source>
        <dbReference type="Proteomes" id="UP000056252"/>
    </source>
</evidence>
<protein>
    <submittedName>
        <fullName evidence="5">3-oxoacyl-ACP synthase</fullName>
    </submittedName>
</protein>
<dbReference type="SUPFAM" id="SSF53901">
    <property type="entry name" value="Thiolase-like"/>
    <property type="match status" value="3"/>
</dbReference>
<dbReference type="RefSeq" id="WP_060544497.1">
    <property type="nucleotide sequence ID" value="NZ_CP013195.1"/>
</dbReference>
<dbReference type="Pfam" id="PF13723">
    <property type="entry name" value="Ketoacyl-synt_2"/>
    <property type="match status" value="1"/>
</dbReference>
<name>A0A0S2KMY3_9BACT</name>
<keyword evidence="6" id="KW-1185">Reference proteome</keyword>
<feature type="domain" description="Ketosynthase family 3 (KS3)" evidence="4">
    <location>
        <begin position="1"/>
        <end position="386"/>
    </location>
</feature>
<gene>
    <name evidence="5" type="ORF">AS203_11560</name>
</gene>
<dbReference type="AlphaFoldDB" id="A0A0S2KMY3"/>
<dbReference type="PROSITE" id="PS52004">
    <property type="entry name" value="KS3_2"/>
    <property type="match status" value="1"/>
</dbReference>
<dbReference type="PANTHER" id="PTHR11712:SF336">
    <property type="entry name" value="3-OXOACYL-[ACYL-CARRIER-PROTEIN] SYNTHASE, MITOCHONDRIAL"/>
    <property type="match status" value="1"/>
</dbReference>
<organism evidence="5 6">
    <name type="scientific">Hoylesella enoeca</name>
    <dbReference type="NCBI Taxonomy" id="76123"/>
    <lineage>
        <taxon>Bacteria</taxon>
        <taxon>Pseudomonadati</taxon>
        <taxon>Bacteroidota</taxon>
        <taxon>Bacteroidia</taxon>
        <taxon>Bacteroidales</taxon>
        <taxon>Prevotellaceae</taxon>
        <taxon>Hoylesella</taxon>
    </lineage>
</organism>
<comment type="similarity">
    <text evidence="1 3">Belongs to the thiolase-like superfamily. Beta-ketoacyl-ACP synthases family.</text>
</comment>
<proteinExistence type="inferred from homology"/>
<sequence length="580" mass="62401">MIVITGAGIVSAIGNNQTEVCQALLEGREGIRGVRFLATEHREYPVGEVQMSNAEIKQRLNASQLTVGRTTINGILALKEALNAASLTVNHLATTALISGTTVGSMDLTELSYVAGQDESAIGDCGKTTQDMASYFGDWGLVTTCSTACSSAANSILVGANLLRSGRFERVVVGGSECLSRFHFNGFRTLMILDKAPCRPFDADRAGLNLGEGAAFLVMETEASAHRRGVKPLAVLSGWGNACDAFHQTASSDEGEGAFRAMTKALERASLTPSDIDYINVHGTGTPNNDASECRALQRIFANATPPISSTKSMTGHTTSASGAIEAVICLLAIQNKFIPPTLHWQTPMPDGIIPVTKTIRNRRLQHVLCNSFGFGGNDTSLILSDYEHAKTIPQMADRRPVYVKTVVKYQDIAPETMPKIPPMVARRLSSLLKRALLTALVTLQRVGISSPDAIVTGTAMGCVHDTVCFLKEIKERGEELLKPTHFMQSTHNTIGSLIAIYTHSHGYNNTFSHGRESLHSALLDAQLQIELGECHNALVGLYDEQDETSLCIFLSGDNDGQSVVLDDAKICELCGDYCH</sequence>
<evidence type="ECO:0000256" key="2">
    <source>
        <dbReference type="ARBA" id="ARBA00022679"/>
    </source>
</evidence>
<dbReference type="OrthoDB" id="9808669at2"/>
<dbReference type="GO" id="GO:0006633">
    <property type="term" value="P:fatty acid biosynthetic process"/>
    <property type="evidence" value="ECO:0007669"/>
    <property type="project" value="TreeGrafter"/>
</dbReference>
<dbReference type="CDD" id="cd00834">
    <property type="entry name" value="KAS_I_II"/>
    <property type="match status" value="1"/>
</dbReference>
<dbReference type="InterPro" id="IPR020841">
    <property type="entry name" value="PKS_Beta-ketoAc_synthase_dom"/>
</dbReference>
<dbReference type="eggNOG" id="COG0304">
    <property type="taxonomic scope" value="Bacteria"/>
</dbReference>
<dbReference type="InterPro" id="IPR000794">
    <property type="entry name" value="Beta-ketoacyl_synthase"/>
</dbReference>
<dbReference type="InterPro" id="IPR014031">
    <property type="entry name" value="Ketoacyl_synth_C"/>
</dbReference>
<dbReference type="Pfam" id="PF02801">
    <property type="entry name" value="Ketoacyl-synt_C"/>
    <property type="match status" value="1"/>
</dbReference>
<accession>A0A0S2KMY3</accession>
<dbReference type="InterPro" id="IPR016039">
    <property type="entry name" value="Thiolase-like"/>
</dbReference>
<dbReference type="EMBL" id="CP013195">
    <property type="protein sequence ID" value="ALO49639.1"/>
    <property type="molecule type" value="Genomic_DNA"/>
</dbReference>
<dbReference type="GO" id="GO:0005829">
    <property type="term" value="C:cytosol"/>
    <property type="evidence" value="ECO:0007669"/>
    <property type="project" value="TreeGrafter"/>
</dbReference>
<dbReference type="Pfam" id="PF00109">
    <property type="entry name" value="ketoacyl-synt"/>
    <property type="match status" value="1"/>
</dbReference>